<dbReference type="InterPro" id="IPR039567">
    <property type="entry name" value="Gly-zipper"/>
</dbReference>
<evidence type="ECO:0000313" key="5">
    <source>
        <dbReference type="Proteomes" id="UP000016223"/>
    </source>
</evidence>
<dbReference type="PIRSF" id="PIRSF002721">
    <property type="entry name" value="Surface_antigen_Rickettsia"/>
    <property type="match status" value="1"/>
</dbReference>
<evidence type="ECO:0000256" key="1">
    <source>
        <dbReference type="ARBA" id="ARBA00004370"/>
    </source>
</evidence>
<dbReference type="RefSeq" id="WP_021003789.1">
    <property type="nucleotide sequence ID" value="NC_022234.1"/>
</dbReference>
<dbReference type="InterPro" id="IPR016364">
    <property type="entry name" value="Surface_antigen_Rickettsia"/>
</dbReference>
<feature type="domain" description="Glycine zipper" evidence="3">
    <location>
        <begin position="27"/>
        <end position="71"/>
    </location>
</feature>
<sequence length="147" mass="15342">MRRTSILVSACLTLIACEGPPTREQAGMVIGGVVGGVAGSELGGHSTVATIVGTIAGAAVGGLIGKSMDESDRRRTARALETLPTGQASRWVNPDSGASYVVTPTRTYERRDGPCRDYTVDAMIAGRPDRVVGTACRQPDGSWRVQP</sequence>
<accession>T1XLE4</accession>
<dbReference type="KEGG" id="vpd:VAPA_2c04000"/>
<organism evidence="4 5">
    <name type="scientific">Variovorax paradoxus B4</name>
    <dbReference type="NCBI Taxonomy" id="1246301"/>
    <lineage>
        <taxon>Bacteria</taxon>
        <taxon>Pseudomonadati</taxon>
        <taxon>Pseudomonadota</taxon>
        <taxon>Betaproteobacteria</taxon>
        <taxon>Burkholderiales</taxon>
        <taxon>Comamonadaceae</taxon>
        <taxon>Variovorax</taxon>
    </lineage>
</organism>
<keyword evidence="2" id="KW-0472">Membrane</keyword>
<dbReference type="InterPro" id="IPR051407">
    <property type="entry name" value="Bact_OM_lipoprot/Surf_antigen"/>
</dbReference>
<dbReference type="PANTHER" id="PTHR35603:SF2">
    <property type="entry name" value="OUTER MEMBRANE LIPOPROTEIN"/>
    <property type="match status" value="1"/>
</dbReference>
<dbReference type="PATRIC" id="fig|1246301.3.peg.5922"/>
<dbReference type="PROSITE" id="PS51257">
    <property type="entry name" value="PROKAR_LIPOPROTEIN"/>
    <property type="match status" value="1"/>
</dbReference>
<evidence type="ECO:0000259" key="3">
    <source>
        <dbReference type="Pfam" id="PF13488"/>
    </source>
</evidence>
<reference evidence="4 5" key="1">
    <citation type="submission" date="2012-10" db="EMBL/GenBank/DDBJ databases">
        <title>Genome sequence of Variovorax paradoxus B4.</title>
        <authorList>
            <person name="Schuldes J."/>
            <person name="Brandt U."/>
            <person name="Hiessl S."/>
            <person name="Wuebbeler J.H."/>
            <person name="Thuermer A."/>
            <person name="Steinbuechel A."/>
            <person name="Daniel R."/>
        </authorList>
    </citation>
    <scope>NUCLEOTIDE SEQUENCE [LARGE SCALE GENOMIC DNA]</scope>
    <source>
        <strain evidence="4 5">B4</strain>
    </source>
</reference>
<dbReference type="HOGENOM" id="CLU_118535_0_0_4"/>
<dbReference type="GO" id="GO:0016020">
    <property type="term" value="C:membrane"/>
    <property type="evidence" value="ECO:0007669"/>
    <property type="project" value="UniProtKB-SubCell"/>
</dbReference>
<evidence type="ECO:0000256" key="2">
    <source>
        <dbReference type="ARBA" id="ARBA00023136"/>
    </source>
</evidence>
<dbReference type="OrthoDB" id="6170015at2"/>
<dbReference type="Pfam" id="PF13488">
    <property type="entry name" value="Gly-zipper_Omp"/>
    <property type="match status" value="1"/>
</dbReference>
<dbReference type="Proteomes" id="UP000016223">
    <property type="component" value="Chromosome 2"/>
</dbReference>
<name>T1XLE4_VARPD</name>
<evidence type="ECO:0000313" key="4">
    <source>
        <dbReference type="EMBL" id="AGU52960.1"/>
    </source>
</evidence>
<dbReference type="EMBL" id="CP003912">
    <property type="protein sequence ID" value="AGU52960.1"/>
    <property type="molecule type" value="Genomic_DNA"/>
</dbReference>
<dbReference type="PANTHER" id="PTHR35603">
    <property type="match status" value="1"/>
</dbReference>
<dbReference type="AlphaFoldDB" id="T1XLE4"/>
<proteinExistence type="predicted"/>
<gene>
    <name evidence="4" type="ORF">VAPA_2c04000</name>
</gene>
<protein>
    <submittedName>
        <fullName evidence="4">17 kDa surface antigen-like protein</fullName>
    </submittedName>
</protein>
<comment type="subcellular location">
    <subcellularLocation>
        <location evidence="1">Membrane</location>
    </subcellularLocation>
</comment>